<feature type="non-terminal residue" evidence="1">
    <location>
        <position position="65"/>
    </location>
</feature>
<organism evidence="1 2">
    <name type="scientific">Pristionchus entomophagus</name>
    <dbReference type="NCBI Taxonomy" id="358040"/>
    <lineage>
        <taxon>Eukaryota</taxon>
        <taxon>Metazoa</taxon>
        <taxon>Ecdysozoa</taxon>
        <taxon>Nematoda</taxon>
        <taxon>Chromadorea</taxon>
        <taxon>Rhabditida</taxon>
        <taxon>Rhabditina</taxon>
        <taxon>Diplogasteromorpha</taxon>
        <taxon>Diplogasteroidea</taxon>
        <taxon>Neodiplogasteridae</taxon>
        <taxon>Pristionchus</taxon>
    </lineage>
</organism>
<evidence type="ECO:0000313" key="2">
    <source>
        <dbReference type="Proteomes" id="UP001432027"/>
    </source>
</evidence>
<comment type="caution">
    <text evidence="1">The sequence shown here is derived from an EMBL/GenBank/DDBJ whole genome shotgun (WGS) entry which is preliminary data.</text>
</comment>
<dbReference type="Proteomes" id="UP001432027">
    <property type="component" value="Unassembled WGS sequence"/>
</dbReference>
<gene>
    <name evidence="1" type="ORF">PENTCL1PPCAC_24232</name>
</gene>
<protein>
    <recommendedName>
        <fullName evidence="3">Dystrophin</fullName>
    </recommendedName>
</protein>
<evidence type="ECO:0000313" key="1">
    <source>
        <dbReference type="EMBL" id="GMT02058.1"/>
    </source>
</evidence>
<keyword evidence="2" id="KW-1185">Reference proteome</keyword>
<proteinExistence type="predicted"/>
<dbReference type="EMBL" id="BTSX01000005">
    <property type="protein sequence ID" value="GMT02058.1"/>
    <property type="molecule type" value="Genomic_DNA"/>
</dbReference>
<feature type="non-terminal residue" evidence="1">
    <location>
        <position position="1"/>
    </location>
</feature>
<sequence>EELTQKLSHYEDGQQLLHNLMQSHPPPAPPAQVAELQQEVLKWKNMFQRACVAARTAELRAEEAE</sequence>
<dbReference type="AlphaFoldDB" id="A0AAV5U5Z0"/>
<accession>A0AAV5U5Z0</accession>
<name>A0AAV5U5Z0_9BILA</name>
<reference evidence="1" key="1">
    <citation type="submission" date="2023-10" db="EMBL/GenBank/DDBJ databases">
        <title>Genome assembly of Pristionchus species.</title>
        <authorList>
            <person name="Yoshida K."/>
            <person name="Sommer R.J."/>
        </authorList>
    </citation>
    <scope>NUCLEOTIDE SEQUENCE</scope>
    <source>
        <strain evidence="1">RS0144</strain>
    </source>
</reference>
<evidence type="ECO:0008006" key="3">
    <source>
        <dbReference type="Google" id="ProtNLM"/>
    </source>
</evidence>